<evidence type="ECO:0000259" key="6">
    <source>
        <dbReference type="Pfam" id="PF00294"/>
    </source>
</evidence>
<keyword evidence="2" id="KW-0808">Transferase</keyword>
<dbReference type="KEGG" id="atm:ANT_10500"/>
<dbReference type="PANTHER" id="PTHR43085:SF1">
    <property type="entry name" value="PSEUDOURIDINE KINASE-RELATED"/>
    <property type="match status" value="1"/>
</dbReference>
<dbReference type="STRING" id="926569.ANT_10500"/>
<evidence type="ECO:0000313" key="8">
    <source>
        <dbReference type="Proteomes" id="UP000008922"/>
    </source>
</evidence>
<dbReference type="InParanoid" id="E8N3S0"/>
<organism evidence="7 8">
    <name type="scientific">Anaerolinea thermophila (strain DSM 14523 / JCM 11388 / NBRC 100420 / UNI-1)</name>
    <dbReference type="NCBI Taxonomy" id="926569"/>
    <lineage>
        <taxon>Bacteria</taxon>
        <taxon>Bacillati</taxon>
        <taxon>Chloroflexota</taxon>
        <taxon>Anaerolineae</taxon>
        <taxon>Anaerolineales</taxon>
        <taxon>Anaerolineaceae</taxon>
        <taxon>Anaerolinea</taxon>
    </lineage>
</organism>
<keyword evidence="4 7" id="KW-0418">Kinase</keyword>
<dbReference type="InterPro" id="IPR023314">
    <property type="entry name" value="Myo_inos_IolC-like_sf"/>
</dbReference>
<comment type="similarity">
    <text evidence="1">Belongs to the carbohydrate kinase PfkB family.</text>
</comment>
<evidence type="ECO:0000256" key="3">
    <source>
        <dbReference type="ARBA" id="ARBA00022741"/>
    </source>
</evidence>
<dbReference type="GO" id="GO:0016301">
    <property type="term" value="F:kinase activity"/>
    <property type="evidence" value="ECO:0007669"/>
    <property type="project" value="UniProtKB-KW"/>
</dbReference>
<dbReference type="OrthoDB" id="9813569at2"/>
<dbReference type="eggNOG" id="COG0524">
    <property type="taxonomic scope" value="Bacteria"/>
</dbReference>
<dbReference type="InterPro" id="IPR050306">
    <property type="entry name" value="PfkB_Carbo_kinase"/>
</dbReference>
<protein>
    <submittedName>
        <fullName evidence="7">Carbohydrate kinase</fullName>
    </submittedName>
</protein>
<keyword evidence="5" id="KW-0067">ATP-binding</keyword>
<dbReference type="Gene3D" id="2.20.150.10">
    <property type="entry name" value="putative 5-dehydro-2- deoxygluconokinase"/>
    <property type="match status" value="1"/>
</dbReference>
<accession>E8N3S0</accession>
<sequence>MEDLGLVAIGEILVDLIGTEPAENLDATECFCRFQGGSPANLAVNVARLGGRSALIACVGNDAFGRFLERRVAQSGVDVRWLRHEEQAPTSLVFVSRTSGTPDFQPYRGADFRITARDIPDEVIRAAQVVHITTWPLSMEPSRSAVLSAIQRAKAWGKAVSFDPNFSPKVWANHSQALEVIREVYRSVTLTKASLVDCHRLFGEGETPAEYIRRFHDWGAEIVVFTMGEQGSLLSQRGHPALRLPVRPVQVVDATGAGDAFWAGFLTAWMDGKSPRECLLFAREVVEIKLKTVGPLREGLNRWEIYARMPQPDEEFMPWHGS</sequence>
<evidence type="ECO:0000313" key="7">
    <source>
        <dbReference type="EMBL" id="BAJ63084.1"/>
    </source>
</evidence>
<feature type="domain" description="Carbohydrate kinase PfkB" evidence="6">
    <location>
        <begin position="6"/>
        <end position="291"/>
    </location>
</feature>
<proteinExistence type="inferred from homology"/>
<dbReference type="GO" id="GO:0005524">
    <property type="term" value="F:ATP binding"/>
    <property type="evidence" value="ECO:0007669"/>
    <property type="project" value="UniProtKB-KW"/>
</dbReference>
<evidence type="ECO:0000256" key="4">
    <source>
        <dbReference type="ARBA" id="ARBA00022777"/>
    </source>
</evidence>
<dbReference type="PANTHER" id="PTHR43085">
    <property type="entry name" value="HEXOKINASE FAMILY MEMBER"/>
    <property type="match status" value="1"/>
</dbReference>
<keyword evidence="3" id="KW-0547">Nucleotide-binding</keyword>
<dbReference type="CDD" id="cd01166">
    <property type="entry name" value="KdgK"/>
    <property type="match status" value="1"/>
</dbReference>
<evidence type="ECO:0000256" key="5">
    <source>
        <dbReference type="ARBA" id="ARBA00022840"/>
    </source>
</evidence>
<dbReference type="HOGENOM" id="CLU_027634_6_0_0"/>
<gene>
    <name evidence="7" type="ordered locus">ANT_10500</name>
</gene>
<dbReference type="RefSeq" id="WP_013559474.1">
    <property type="nucleotide sequence ID" value="NC_014960.1"/>
</dbReference>
<dbReference type="EMBL" id="AP012029">
    <property type="protein sequence ID" value="BAJ63084.1"/>
    <property type="molecule type" value="Genomic_DNA"/>
</dbReference>
<dbReference type="Proteomes" id="UP000008922">
    <property type="component" value="Chromosome"/>
</dbReference>
<dbReference type="InterPro" id="IPR029056">
    <property type="entry name" value="Ribokinase-like"/>
</dbReference>
<reference evidence="7 8" key="1">
    <citation type="submission" date="2010-12" db="EMBL/GenBank/DDBJ databases">
        <title>Whole genome sequence of Anaerolinea thermophila UNI-1.</title>
        <authorList>
            <person name="Narita-Yamada S."/>
            <person name="Kishi E."/>
            <person name="Watanabe Y."/>
            <person name="Takasaki K."/>
            <person name="Ankai A."/>
            <person name="Oguchi A."/>
            <person name="Fukui S."/>
            <person name="Takahashi M."/>
            <person name="Yashiro I."/>
            <person name="Hosoyama A."/>
            <person name="Sekiguchi Y."/>
            <person name="Hanada S."/>
            <person name="Fujita N."/>
        </authorList>
    </citation>
    <scope>NUCLEOTIDE SEQUENCE [LARGE SCALE GENOMIC DNA]</scope>
    <source>
        <strain evidence="8">DSM 14523 / JCM 11388 / NBRC 100420 / UNI-1</strain>
    </source>
</reference>
<dbReference type="Pfam" id="PF00294">
    <property type="entry name" value="PfkB"/>
    <property type="match status" value="1"/>
</dbReference>
<name>E8N3S0_ANATU</name>
<dbReference type="FunCoup" id="E8N3S0">
    <property type="interactions" value="50"/>
</dbReference>
<dbReference type="SUPFAM" id="SSF53613">
    <property type="entry name" value="Ribokinase-like"/>
    <property type="match status" value="1"/>
</dbReference>
<keyword evidence="8" id="KW-1185">Reference proteome</keyword>
<evidence type="ECO:0000256" key="1">
    <source>
        <dbReference type="ARBA" id="ARBA00010688"/>
    </source>
</evidence>
<evidence type="ECO:0000256" key="2">
    <source>
        <dbReference type="ARBA" id="ARBA00022679"/>
    </source>
</evidence>
<dbReference type="InterPro" id="IPR011611">
    <property type="entry name" value="PfkB_dom"/>
</dbReference>
<dbReference type="AlphaFoldDB" id="E8N3S0"/>
<dbReference type="Gene3D" id="3.40.1190.20">
    <property type="match status" value="1"/>
</dbReference>